<evidence type="ECO:0000256" key="15">
    <source>
        <dbReference type="ARBA" id="ARBA00023140"/>
    </source>
</evidence>
<evidence type="ECO:0000256" key="19">
    <source>
        <dbReference type="PIRSR" id="PIRSR000127-2"/>
    </source>
</evidence>
<feature type="binding site" evidence="19">
    <location>
        <position position="979"/>
    </location>
    <ligand>
        <name>substrate</name>
    </ligand>
</feature>
<keyword evidence="7" id="KW-0285">Flavoprotein</keyword>
<keyword evidence="10 19" id="KW-0274">FAD</keyword>
<dbReference type="InterPro" id="IPR016166">
    <property type="entry name" value="FAD-bd_PCMH"/>
</dbReference>
<evidence type="ECO:0000256" key="3">
    <source>
        <dbReference type="ARBA" id="ARBA00006849"/>
    </source>
</evidence>
<reference evidence="22" key="1">
    <citation type="journal article" date="2023" name="Insect Mol. Biol.">
        <title>Genome sequencing provides insights into the evolution of gene families encoding plant cell wall-degrading enzymes in longhorned beetles.</title>
        <authorList>
            <person name="Shin N.R."/>
            <person name="Okamura Y."/>
            <person name="Kirsch R."/>
            <person name="Pauchet Y."/>
        </authorList>
    </citation>
    <scope>NUCLEOTIDE SEQUENCE</scope>
    <source>
        <strain evidence="22">AMC_N1</strain>
    </source>
</reference>
<dbReference type="InterPro" id="IPR002888">
    <property type="entry name" value="2Fe-2S-bd"/>
</dbReference>
<evidence type="ECO:0000256" key="6">
    <source>
        <dbReference type="ARBA" id="ARBA00022505"/>
    </source>
</evidence>
<dbReference type="Proteomes" id="UP001162162">
    <property type="component" value="Unassembled WGS sequence"/>
</dbReference>
<feature type="binding site" evidence="19">
    <location>
        <position position="326"/>
    </location>
    <ligand>
        <name>FAD</name>
        <dbReference type="ChEBI" id="CHEBI:57692"/>
    </ligand>
</feature>
<dbReference type="PIRSF" id="PIRSF000127">
    <property type="entry name" value="Xanthine_DH"/>
    <property type="match status" value="1"/>
</dbReference>
<dbReference type="GO" id="GO:0005777">
    <property type="term" value="C:peroxisome"/>
    <property type="evidence" value="ECO:0007669"/>
    <property type="project" value="UniProtKB-SubCell"/>
</dbReference>
<dbReference type="FunFam" id="3.30.365.10:FF:000003">
    <property type="entry name" value="Aldehyde oxidase 1"/>
    <property type="match status" value="1"/>
</dbReference>
<sequence>MVSKYDRKRDKVFHLPVNACLAPICSMHGLAVTTVEGIGSTKTKLHPVQERIAEAHGSQCGFCTPGIVMSMYTLLRNTPKPAMKDMEVAFQGNLCRCTGYRPIIEGYRTFTEEWERAQSGAQLNNNACGMGDKCCKMQNNAVNKHNEVNGVNGASDPSDVLFNTSEFTPYDPSQEPIFPPELKLTDKYDDQYLTFKGKNIVWYRPTELSELLELKGVYPEAKLVVGNTEVGVEMKFKHMSYPVIIQPVRIQELAEITETQSGIRIGAAVTLDEVEAFLRDLIRRLPEHKTRIFQAMVEMLNWFAGKQIRSVGALGSNVMTGSPISDMIPILMAVKAGLELRSKATGTRRVVLDDKFFVGYRKSIVRPDEILLAIHVPFSKTDQYFQAYKQARRREDDIAIVNAAINVIFERKSNVIADISFGFGGMSFKTVTAPKTEKKLKGLPWNRETLEIAYSSLLEDLPLDPGAPGGMIQYRRSLTLSLFFKAFLAISQKLQSYVPDMKLDPRELSGIEGFHGKDLKSSQYFTVVPSTKEKTDSFQRPIVHMSAYKQACGEAVYCDDIPYQEGELYCAFVLSTKPHANILNVDPKEALAMEGVYSFISAEDMDEKRNWWGTVFHTEKVFYTDKVTAQGQIIGLIAAEDQNTAQRAARKVRVEYEELEPVIISIEDAIEHKWFFRNPLRVIKKGDVEKVLREASHVLEGECRMGGQEHFYLETQACLVVPKPEDGEMEIFSSTQNPTEVSKLVAEVLGVHQNKIITKVKRLGGGFGGKESKAAMIAAPLAVAARKLNRPLRCMLDRDEDIVMTGARHPFLMKYKVAFDDSGKILGCDADIYNNCGYAEDLSFSVLERAMTHFENAYKMPVVKVTGYPCKTNVASNTAFRGFGGPQGMYLAECMVQHIADYLGKDPVEVSYVNLYKEGDKTHYNQRLINCTIDKCWKECIESSDYYNRRKEVDQFNRENRYKKRGLNILPTKYGIAFTAPFLNQAGALVLVYTDGSVLLSHGGVEMGQGLYTKMIQVASKALEIPVEKIHTSETATDKVPNTSPTAASSGSDLNGMAVLEACNTIKERLKPYKEANPNGTWESWVQKAYFDRISLAASGFHGIRDIGHNWETGGGEYVQLLHVRRGLQRGGDRHPNW</sequence>
<dbReference type="FunFam" id="3.30.390.50:FF:000001">
    <property type="entry name" value="Xanthine dehydrogenase oxidase"/>
    <property type="match status" value="1"/>
</dbReference>
<dbReference type="Gene3D" id="3.10.20.30">
    <property type="match status" value="1"/>
</dbReference>
<keyword evidence="6 20" id="KW-0500">Molybdenum</keyword>
<evidence type="ECO:0000256" key="9">
    <source>
        <dbReference type="ARBA" id="ARBA00022723"/>
    </source>
</evidence>
<dbReference type="AlphaFoldDB" id="A0AAV8YT23"/>
<dbReference type="FunFam" id="3.30.365.10:FF:000002">
    <property type="entry name" value="Xanthine dehydrogenase oxidase"/>
    <property type="match status" value="1"/>
</dbReference>
<feature type="binding site" evidence="19">
    <location>
        <position position="371"/>
    </location>
    <ligand>
        <name>FAD</name>
        <dbReference type="ChEBI" id="CHEBI:57692"/>
    </ligand>
</feature>
<dbReference type="GO" id="GO:0071949">
    <property type="term" value="F:FAD binding"/>
    <property type="evidence" value="ECO:0007669"/>
    <property type="project" value="InterPro"/>
</dbReference>
<comment type="caution">
    <text evidence="22">The sequence shown here is derived from an EMBL/GenBank/DDBJ whole genome shotgun (WGS) entry which is preliminary data.</text>
</comment>
<comment type="subunit">
    <text evidence="4">Homodimer.</text>
</comment>
<dbReference type="GO" id="GO:0051537">
    <property type="term" value="F:2 iron, 2 sulfur cluster binding"/>
    <property type="evidence" value="ECO:0007669"/>
    <property type="project" value="UniProtKB-KW"/>
</dbReference>
<dbReference type="Pfam" id="PF03450">
    <property type="entry name" value="CO_deh_flav_C"/>
    <property type="match status" value="1"/>
</dbReference>
<dbReference type="GO" id="GO:0004854">
    <property type="term" value="F:xanthine dehydrogenase activity"/>
    <property type="evidence" value="ECO:0007669"/>
    <property type="project" value="UniProtKB-EC"/>
</dbReference>
<dbReference type="SUPFAM" id="SSF47741">
    <property type="entry name" value="CO dehydrogenase ISP C-domain like"/>
    <property type="match status" value="1"/>
</dbReference>
<evidence type="ECO:0000256" key="18">
    <source>
        <dbReference type="ARBA" id="ARBA00049517"/>
    </source>
</evidence>
<comment type="subcellular location">
    <subcellularLocation>
        <location evidence="2">Peroxisome</location>
    </subcellularLocation>
</comment>
<dbReference type="Pfam" id="PF02738">
    <property type="entry name" value="MoCoBD_1"/>
    <property type="match status" value="1"/>
</dbReference>
<evidence type="ECO:0000256" key="11">
    <source>
        <dbReference type="ARBA" id="ARBA00023002"/>
    </source>
</evidence>
<keyword evidence="11" id="KW-0560">Oxidoreductase</keyword>
<dbReference type="FunFam" id="3.90.1170.50:FF:000001">
    <property type="entry name" value="Aldehyde oxidase 1"/>
    <property type="match status" value="1"/>
</dbReference>
<evidence type="ECO:0000256" key="13">
    <source>
        <dbReference type="ARBA" id="ARBA00023014"/>
    </source>
</evidence>
<feature type="binding site" evidence="20">
    <location>
        <position position="20"/>
    </location>
    <ligand>
        <name>[2Fe-2S] cluster</name>
        <dbReference type="ChEBI" id="CHEBI:190135"/>
        <label>1</label>
    </ligand>
</feature>
<dbReference type="InterPro" id="IPR016167">
    <property type="entry name" value="FAD-bd_PCMH_sub1"/>
</dbReference>
<comment type="cofactor">
    <cofactor evidence="20">
        <name>Mo-molybdopterin</name>
        <dbReference type="ChEBI" id="CHEBI:71302"/>
    </cofactor>
    <text evidence="20">Binds 1 Mo-molybdopterin (Mo-MPT) cofactor per subunit.</text>
</comment>
<dbReference type="PANTHER" id="PTHR45444">
    <property type="entry name" value="XANTHINE DEHYDROGENASE"/>
    <property type="match status" value="1"/>
</dbReference>
<keyword evidence="14" id="KW-0520">NAD</keyword>
<feature type="binding site" evidence="20">
    <location>
        <position position="1048"/>
    </location>
    <ligand>
        <name>Mo-molybdopterin</name>
        <dbReference type="ChEBI" id="CHEBI:71302"/>
    </ligand>
    <ligandPart>
        <name>Mo</name>
        <dbReference type="ChEBI" id="CHEBI:28685"/>
    </ligandPart>
</feature>
<dbReference type="InterPro" id="IPR036318">
    <property type="entry name" value="FAD-bd_PCMH-like_sf"/>
</dbReference>
<dbReference type="PROSITE" id="PS51387">
    <property type="entry name" value="FAD_PCMH"/>
    <property type="match status" value="1"/>
</dbReference>
<keyword evidence="15" id="KW-0576">Peroxisome</keyword>
<keyword evidence="8 20" id="KW-0001">2Fe-2S</keyword>
<feature type="binding site" evidence="20">
    <location>
        <position position="767"/>
    </location>
    <ligand>
        <name>Mo-molybdopterin</name>
        <dbReference type="ChEBI" id="CHEBI:71302"/>
    </ligand>
    <ligandPart>
        <name>Mo</name>
        <dbReference type="ChEBI" id="CHEBI:28685"/>
    </ligandPart>
</feature>
<dbReference type="InterPro" id="IPR002346">
    <property type="entry name" value="Mopterin_DH_FAD-bd"/>
</dbReference>
<dbReference type="SUPFAM" id="SSF56176">
    <property type="entry name" value="FAD-binding/transporter-associated domain-like"/>
    <property type="match status" value="1"/>
</dbReference>
<evidence type="ECO:0000256" key="16">
    <source>
        <dbReference type="ARBA" id="ARBA00034078"/>
    </source>
</evidence>
<dbReference type="Gene3D" id="1.10.150.120">
    <property type="entry name" value="[2Fe-2S]-binding domain"/>
    <property type="match status" value="1"/>
</dbReference>
<dbReference type="EMBL" id="JAPWTK010000040">
    <property type="protein sequence ID" value="KAJ8955150.1"/>
    <property type="molecule type" value="Genomic_DNA"/>
</dbReference>
<dbReference type="SUPFAM" id="SSF55447">
    <property type="entry name" value="CO dehydrogenase flavoprotein C-terminal domain-like"/>
    <property type="match status" value="1"/>
</dbReference>
<gene>
    <name evidence="22" type="ORF">NQ318_009043</name>
</gene>
<evidence type="ECO:0000256" key="12">
    <source>
        <dbReference type="ARBA" id="ARBA00023004"/>
    </source>
</evidence>
<feature type="binding site" evidence="19">
    <location>
        <position position="849"/>
    </location>
    <ligand>
        <name>substrate</name>
    </ligand>
</feature>
<keyword evidence="13 20" id="KW-0411">Iron-sulfur</keyword>
<dbReference type="InterPro" id="IPR036884">
    <property type="entry name" value="2Fe-2S-bd_dom_sf"/>
</dbReference>
<dbReference type="SUPFAM" id="SSF56003">
    <property type="entry name" value="Molybdenum cofactor-binding domain"/>
    <property type="match status" value="1"/>
</dbReference>
<evidence type="ECO:0000256" key="5">
    <source>
        <dbReference type="ARBA" id="ARBA00013123"/>
    </source>
</evidence>
<dbReference type="Pfam" id="PF20256">
    <property type="entry name" value="MoCoBD_2"/>
    <property type="match status" value="1"/>
</dbReference>
<dbReference type="Gene3D" id="3.90.1170.50">
    <property type="entry name" value="Aldehyde oxidase/xanthine dehydrogenase, a/b hammerhead"/>
    <property type="match status" value="1"/>
</dbReference>
<dbReference type="SMART" id="SM01008">
    <property type="entry name" value="Ald_Xan_dh_C"/>
    <property type="match status" value="1"/>
</dbReference>
<feature type="binding site" evidence="19">
    <location>
        <position position="771"/>
    </location>
    <ligand>
        <name>substrate</name>
    </ligand>
</feature>
<protein>
    <recommendedName>
        <fullName evidence="5">xanthine dehydrogenase</fullName>
        <ecNumber evidence="5">1.17.1.4</ecNumber>
    </recommendedName>
</protein>
<evidence type="ECO:0000313" key="22">
    <source>
        <dbReference type="EMBL" id="KAJ8955150.1"/>
    </source>
</evidence>
<dbReference type="FunFam" id="3.30.465.10:FF:000004">
    <property type="entry name" value="Xanthine dehydrogenase/oxidase"/>
    <property type="match status" value="1"/>
</dbReference>
<dbReference type="PROSITE" id="PS00559">
    <property type="entry name" value="MOLYBDOPTERIN_EUK"/>
    <property type="match status" value="1"/>
</dbReference>
<feature type="binding site" evidence="19">
    <location>
        <position position="303"/>
    </location>
    <ligand>
        <name>FAD</name>
        <dbReference type="ChEBI" id="CHEBI:57692"/>
    </ligand>
</feature>
<proteinExistence type="inferred from homology"/>
<evidence type="ECO:0000256" key="2">
    <source>
        <dbReference type="ARBA" id="ARBA00004275"/>
    </source>
</evidence>
<dbReference type="InterPro" id="IPR016169">
    <property type="entry name" value="FAD-bd_PCMH_sub2"/>
</dbReference>
<dbReference type="InterPro" id="IPR016208">
    <property type="entry name" value="Ald_Oxase/xanthine_DH-like"/>
</dbReference>
<dbReference type="InterPro" id="IPR005107">
    <property type="entry name" value="CO_DH_flav_C"/>
</dbReference>
<dbReference type="SUPFAM" id="SSF54665">
    <property type="entry name" value="CO dehydrogenase molybdoprotein N-domain-like"/>
    <property type="match status" value="1"/>
</dbReference>
<dbReference type="InterPro" id="IPR000674">
    <property type="entry name" value="Ald_Oxase/Xan_DH_a/b"/>
</dbReference>
<evidence type="ECO:0000256" key="8">
    <source>
        <dbReference type="ARBA" id="ARBA00022714"/>
    </source>
</evidence>
<evidence type="ECO:0000259" key="21">
    <source>
        <dbReference type="PROSITE" id="PS51387"/>
    </source>
</evidence>
<accession>A0AAV8YT23</accession>
<dbReference type="InterPro" id="IPR037165">
    <property type="entry name" value="AldOxase/xan_DH_Mopterin-bd_sf"/>
</dbReference>
<evidence type="ECO:0000256" key="17">
    <source>
        <dbReference type="ARBA" id="ARBA00049017"/>
    </source>
</evidence>
<feature type="binding site" evidence="19">
    <location>
        <position position="883"/>
    </location>
    <ligand>
        <name>substrate</name>
    </ligand>
</feature>
<feature type="binding site" evidence="20">
    <location>
        <position position="63"/>
    </location>
    <ligand>
        <name>[2Fe-2S] cluster</name>
        <dbReference type="ChEBI" id="CHEBI:190135"/>
        <label>2</label>
    </ligand>
</feature>
<dbReference type="PANTHER" id="PTHR45444:SF3">
    <property type="entry name" value="XANTHINE DEHYDROGENASE"/>
    <property type="match status" value="1"/>
</dbReference>
<dbReference type="SMART" id="SM01092">
    <property type="entry name" value="CO_deh_flav_C"/>
    <property type="match status" value="1"/>
</dbReference>
<evidence type="ECO:0000256" key="1">
    <source>
        <dbReference type="ARBA" id="ARBA00001974"/>
    </source>
</evidence>
<evidence type="ECO:0000256" key="7">
    <source>
        <dbReference type="ARBA" id="ARBA00022630"/>
    </source>
</evidence>
<dbReference type="InterPro" id="IPR046867">
    <property type="entry name" value="AldOxase/xan_DH_MoCoBD2"/>
</dbReference>
<dbReference type="InterPro" id="IPR036856">
    <property type="entry name" value="Ald_Oxase/Xan_DH_a/b_sf"/>
</dbReference>
<dbReference type="GO" id="GO:0043546">
    <property type="term" value="F:molybdopterin cofactor binding"/>
    <property type="evidence" value="ECO:0007669"/>
    <property type="project" value="InterPro"/>
</dbReference>
<dbReference type="InterPro" id="IPR008274">
    <property type="entry name" value="AldOxase/xan_DH_MoCoBD1"/>
</dbReference>
<dbReference type="FunFam" id="3.30.365.10:FF:000001">
    <property type="entry name" value="Xanthine dehydrogenase oxidase"/>
    <property type="match status" value="1"/>
</dbReference>
<dbReference type="InterPro" id="IPR012675">
    <property type="entry name" value="Beta-grasp_dom_sf"/>
</dbReference>
<dbReference type="Gene3D" id="3.30.390.50">
    <property type="entry name" value="CO dehydrogenase flavoprotein, C-terminal domain"/>
    <property type="match status" value="1"/>
</dbReference>
<comment type="cofactor">
    <cofactor evidence="16">
        <name>[2Fe-2S] cluster</name>
        <dbReference type="ChEBI" id="CHEBI:190135"/>
    </cofactor>
</comment>
<feature type="binding site" evidence="20">
    <location>
        <position position="97"/>
    </location>
    <ligand>
        <name>[2Fe-2S] cluster</name>
        <dbReference type="ChEBI" id="CHEBI:190135"/>
        <label>2</label>
    </ligand>
</feature>
<dbReference type="FunFam" id="1.10.150.120:FF:000009">
    <property type="entry name" value="Aldehyde oxidase 6"/>
    <property type="match status" value="1"/>
</dbReference>
<feature type="binding site" evidence="20">
    <location>
        <position position="95"/>
    </location>
    <ligand>
        <name>[2Fe-2S] cluster</name>
        <dbReference type="ChEBI" id="CHEBI:190135"/>
        <label>2</label>
    </ligand>
</feature>
<comment type="cofactor">
    <cofactor evidence="20">
        <name>[2Fe-2S] cluster</name>
        <dbReference type="ChEBI" id="CHEBI:190135"/>
    </cofactor>
    <text evidence="20">Binds 2 [2Fe-2S] clusters.</text>
</comment>
<dbReference type="Gene3D" id="3.30.465.10">
    <property type="match status" value="1"/>
</dbReference>
<evidence type="ECO:0000256" key="20">
    <source>
        <dbReference type="PIRSR" id="PIRSR000127-3"/>
    </source>
</evidence>
<comment type="cofactor">
    <cofactor evidence="1 19">
        <name>FAD</name>
        <dbReference type="ChEBI" id="CHEBI:57692"/>
    </cofactor>
</comment>
<feature type="binding site" evidence="19">
    <location>
        <begin position="223"/>
        <end position="230"/>
    </location>
    <ligand>
        <name>FAD</name>
        <dbReference type="ChEBI" id="CHEBI:57692"/>
    </ligand>
</feature>
<organism evidence="22 23">
    <name type="scientific">Aromia moschata</name>
    <dbReference type="NCBI Taxonomy" id="1265417"/>
    <lineage>
        <taxon>Eukaryota</taxon>
        <taxon>Metazoa</taxon>
        <taxon>Ecdysozoa</taxon>
        <taxon>Arthropoda</taxon>
        <taxon>Hexapoda</taxon>
        <taxon>Insecta</taxon>
        <taxon>Pterygota</taxon>
        <taxon>Neoptera</taxon>
        <taxon>Endopterygota</taxon>
        <taxon>Coleoptera</taxon>
        <taxon>Polyphaga</taxon>
        <taxon>Cucujiformia</taxon>
        <taxon>Chrysomeloidea</taxon>
        <taxon>Cerambycidae</taxon>
        <taxon>Cerambycinae</taxon>
        <taxon>Callichromatini</taxon>
        <taxon>Aromia</taxon>
    </lineage>
</organism>
<dbReference type="Gene3D" id="3.30.365.10">
    <property type="entry name" value="Aldehyde oxidase/xanthine dehydrogenase, molybdopterin binding domain"/>
    <property type="match status" value="3"/>
</dbReference>
<evidence type="ECO:0000256" key="14">
    <source>
        <dbReference type="ARBA" id="ARBA00023027"/>
    </source>
</evidence>
<dbReference type="FunFam" id="3.30.43.10:FF:000001">
    <property type="entry name" value="Xanthine dehydrogenase/oxidase"/>
    <property type="match status" value="1"/>
</dbReference>
<dbReference type="InterPro" id="IPR036683">
    <property type="entry name" value="CO_DH_flav_C_dom_sf"/>
</dbReference>
<dbReference type="Pfam" id="PF01315">
    <property type="entry name" value="Ald_Xan_dh_C"/>
    <property type="match status" value="1"/>
</dbReference>
<comment type="catalytic activity">
    <reaction evidence="17">
        <text>xanthine + NAD(+) + H2O = urate + NADH + H(+)</text>
        <dbReference type="Rhea" id="RHEA:16669"/>
        <dbReference type="ChEBI" id="CHEBI:15377"/>
        <dbReference type="ChEBI" id="CHEBI:15378"/>
        <dbReference type="ChEBI" id="CHEBI:17712"/>
        <dbReference type="ChEBI" id="CHEBI:17775"/>
        <dbReference type="ChEBI" id="CHEBI:57540"/>
        <dbReference type="ChEBI" id="CHEBI:57945"/>
        <dbReference type="EC" id="1.17.1.4"/>
    </reaction>
</comment>
<evidence type="ECO:0000256" key="10">
    <source>
        <dbReference type="ARBA" id="ARBA00022827"/>
    </source>
</evidence>
<feature type="domain" description="FAD-binding PCMH-type" evidence="21">
    <location>
        <begin position="195"/>
        <end position="381"/>
    </location>
</feature>
<dbReference type="EC" id="1.17.1.4" evidence="5"/>
<dbReference type="Pfam" id="PF01799">
    <property type="entry name" value="Fer2_2"/>
    <property type="match status" value="1"/>
</dbReference>
<evidence type="ECO:0000256" key="4">
    <source>
        <dbReference type="ARBA" id="ARBA00011738"/>
    </source>
</evidence>
<name>A0AAV8YT23_9CUCU</name>
<feature type="binding site" evidence="20">
    <location>
        <position position="881"/>
    </location>
    <ligand>
        <name>Mo-molybdopterin</name>
        <dbReference type="ChEBI" id="CHEBI:71302"/>
    </ligand>
    <ligandPart>
        <name>Mo</name>
        <dbReference type="ChEBI" id="CHEBI:28685"/>
    </ligandPart>
</feature>
<keyword evidence="12 20" id="KW-0408">Iron</keyword>
<comment type="catalytic activity">
    <reaction evidence="18">
        <text>hypoxanthine + NAD(+) + H2O = xanthine + NADH + H(+)</text>
        <dbReference type="Rhea" id="RHEA:24670"/>
        <dbReference type="ChEBI" id="CHEBI:15377"/>
        <dbReference type="ChEBI" id="CHEBI:15378"/>
        <dbReference type="ChEBI" id="CHEBI:17368"/>
        <dbReference type="ChEBI" id="CHEBI:17712"/>
        <dbReference type="ChEBI" id="CHEBI:57540"/>
        <dbReference type="ChEBI" id="CHEBI:57945"/>
        <dbReference type="EC" id="1.17.1.4"/>
    </reaction>
</comment>
<feature type="binding site" evidence="19">
    <location>
        <position position="389"/>
    </location>
    <ligand>
        <name>FAD</name>
        <dbReference type="ChEBI" id="CHEBI:57692"/>
    </ligand>
</feature>
<keyword evidence="23" id="KW-1185">Reference proteome</keyword>
<dbReference type="Pfam" id="PF00941">
    <property type="entry name" value="FAD_binding_5"/>
    <property type="match status" value="1"/>
</dbReference>
<comment type="similarity">
    <text evidence="3">Belongs to the xanthine dehydrogenase family.</text>
</comment>
<dbReference type="GO" id="GO:0005506">
    <property type="term" value="F:iron ion binding"/>
    <property type="evidence" value="ECO:0007669"/>
    <property type="project" value="InterPro"/>
</dbReference>
<evidence type="ECO:0000313" key="23">
    <source>
        <dbReference type="Proteomes" id="UP001162162"/>
    </source>
</evidence>
<keyword evidence="9 20" id="KW-0479">Metal-binding</keyword>
<dbReference type="Gene3D" id="3.30.43.10">
    <property type="entry name" value="Uridine Diphospho-n-acetylenolpyruvylglucosamine Reductase, domain 2"/>
    <property type="match status" value="1"/>
</dbReference>
<dbReference type="InterPro" id="IPR022407">
    <property type="entry name" value="OxRdtase_Mopterin_BS"/>
</dbReference>
<feature type="binding site" evidence="20">
    <location>
        <position position="736"/>
    </location>
    <ligand>
        <name>Mo-molybdopterin</name>
        <dbReference type="ChEBI" id="CHEBI:71302"/>
    </ligand>
    <ligandPart>
        <name>Mo</name>
        <dbReference type="ChEBI" id="CHEBI:28685"/>
    </ligandPart>
</feature>
<feature type="binding site" evidence="20">
    <location>
        <position position="60"/>
    </location>
    <ligand>
        <name>[2Fe-2S] cluster</name>
        <dbReference type="ChEBI" id="CHEBI:190135"/>
        <label>2</label>
    </ligand>
</feature>